<dbReference type="AlphaFoldDB" id="A0A0C9WY13"/>
<keyword evidence="1" id="KW-0472">Membrane</keyword>
<name>A0A0C9WY13_9AGAR</name>
<evidence type="ECO:0000313" key="2">
    <source>
        <dbReference type="EMBL" id="KIJ93818.1"/>
    </source>
</evidence>
<protein>
    <submittedName>
        <fullName evidence="2">Uncharacterized protein</fullName>
    </submittedName>
</protein>
<feature type="transmembrane region" description="Helical" evidence="1">
    <location>
        <begin position="51"/>
        <end position="71"/>
    </location>
</feature>
<sequence>MWDVLLVEGGPGVCEKPSERALVNELEGLEEQNNHQSINHECQRACLKENYVSRLAMILQYVILIFGTFLWGSEKDMVAHQNAKLFTMLLVDHNVVWMPMEDMSKEMAERYKADNKPANVGPQGSNTTCEEASFVLYSLQTAIYV</sequence>
<dbReference type="HOGENOM" id="CLU_1787156_0_0_1"/>
<evidence type="ECO:0000313" key="3">
    <source>
        <dbReference type="Proteomes" id="UP000054477"/>
    </source>
</evidence>
<keyword evidence="3" id="KW-1185">Reference proteome</keyword>
<proteinExistence type="predicted"/>
<dbReference type="Proteomes" id="UP000054477">
    <property type="component" value="Unassembled WGS sequence"/>
</dbReference>
<accession>A0A0C9WY13</accession>
<dbReference type="EMBL" id="KN838822">
    <property type="protein sequence ID" value="KIJ93818.1"/>
    <property type="molecule type" value="Genomic_DNA"/>
</dbReference>
<keyword evidence="1" id="KW-1133">Transmembrane helix</keyword>
<organism evidence="2 3">
    <name type="scientific">Laccaria amethystina LaAM-08-1</name>
    <dbReference type="NCBI Taxonomy" id="1095629"/>
    <lineage>
        <taxon>Eukaryota</taxon>
        <taxon>Fungi</taxon>
        <taxon>Dikarya</taxon>
        <taxon>Basidiomycota</taxon>
        <taxon>Agaricomycotina</taxon>
        <taxon>Agaricomycetes</taxon>
        <taxon>Agaricomycetidae</taxon>
        <taxon>Agaricales</taxon>
        <taxon>Agaricineae</taxon>
        <taxon>Hydnangiaceae</taxon>
        <taxon>Laccaria</taxon>
    </lineage>
</organism>
<evidence type="ECO:0000256" key="1">
    <source>
        <dbReference type="SAM" id="Phobius"/>
    </source>
</evidence>
<reference evidence="2 3" key="1">
    <citation type="submission" date="2014-04" db="EMBL/GenBank/DDBJ databases">
        <authorList>
            <consortium name="DOE Joint Genome Institute"/>
            <person name="Kuo A."/>
            <person name="Kohler A."/>
            <person name="Nagy L.G."/>
            <person name="Floudas D."/>
            <person name="Copeland A."/>
            <person name="Barry K.W."/>
            <person name="Cichocki N."/>
            <person name="Veneault-Fourrey C."/>
            <person name="LaButti K."/>
            <person name="Lindquist E.A."/>
            <person name="Lipzen A."/>
            <person name="Lundell T."/>
            <person name="Morin E."/>
            <person name="Murat C."/>
            <person name="Sun H."/>
            <person name="Tunlid A."/>
            <person name="Henrissat B."/>
            <person name="Grigoriev I.V."/>
            <person name="Hibbett D.S."/>
            <person name="Martin F."/>
            <person name="Nordberg H.P."/>
            <person name="Cantor M.N."/>
            <person name="Hua S.X."/>
        </authorList>
    </citation>
    <scope>NUCLEOTIDE SEQUENCE [LARGE SCALE GENOMIC DNA]</scope>
    <source>
        <strain evidence="2 3">LaAM-08-1</strain>
    </source>
</reference>
<keyword evidence="1" id="KW-0812">Transmembrane</keyword>
<gene>
    <name evidence="2" type="ORF">K443DRAFT_125462</name>
</gene>
<reference evidence="3" key="2">
    <citation type="submission" date="2015-01" db="EMBL/GenBank/DDBJ databases">
        <title>Evolutionary Origins and Diversification of the Mycorrhizal Mutualists.</title>
        <authorList>
            <consortium name="DOE Joint Genome Institute"/>
            <consortium name="Mycorrhizal Genomics Consortium"/>
            <person name="Kohler A."/>
            <person name="Kuo A."/>
            <person name="Nagy L.G."/>
            <person name="Floudas D."/>
            <person name="Copeland A."/>
            <person name="Barry K.W."/>
            <person name="Cichocki N."/>
            <person name="Veneault-Fourrey C."/>
            <person name="LaButti K."/>
            <person name="Lindquist E.A."/>
            <person name="Lipzen A."/>
            <person name="Lundell T."/>
            <person name="Morin E."/>
            <person name="Murat C."/>
            <person name="Riley R."/>
            <person name="Ohm R."/>
            <person name="Sun H."/>
            <person name="Tunlid A."/>
            <person name="Henrissat B."/>
            <person name="Grigoriev I.V."/>
            <person name="Hibbett D.S."/>
            <person name="Martin F."/>
        </authorList>
    </citation>
    <scope>NUCLEOTIDE SEQUENCE [LARGE SCALE GENOMIC DNA]</scope>
    <source>
        <strain evidence="3">LaAM-08-1</strain>
    </source>
</reference>